<feature type="domain" description="BON" evidence="2">
    <location>
        <begin position="3"/>
        <end position="73"/>
    </location>
</feature>
<dbReference type="Pfam" id="PF04972">
    <property type="entry name" value="BON"/>
    <property type="match status" value="3"/>
</dbReference>
<dbReference type="PANTHER" id="PTHR34606:SF4">
    <property type="entry name" value="OUTER MEMBRANE LIPOPROTEIN DOLP"/>
    <property type="match status" value="1"/>
</dbReference>
<evidence type="ECO:0000313" key="3">
    <source>
        <dbReference type="EMBL" id="NML31207.1"/>
    </source>
</evidence>
<dbReference type="PROSITE" id="PS50914">
    <property type="entry name" value="BON"/>
    <property type="match status" value="3"/>
</dbReference>
<protein>
    <submittedName>
        <fullName evidence="3">BON domain-containing protein</fullName>
    </submittedName>
</protein>
<accession>A0A7X9ZWQ8</accession>
<dbReference type="InterPro" id="IPR051686">
    <property type="entry name" value="Lipoprotein_DolP"/>
</dbReference>
<dbReference type="RefSeq" id="WP_169497477.1">
    <property type="nucleotide sequence ID" value="NZ_JABBFZ010000004.1"/>
</dbReference>
<evidence type="ECO:0000256" key="1">
    <source>
        <dbReference type="ARBA" id="ARBA00022729"/>
    </source>
</evidence>
<organism evidence="3 4">
    <name type="scientific">Paraburkholderia antibiotica</name>
    <dbReference type="NCBI Taxonomy" id="2728839"/>
    <lineage>
        <taxon>Bacteria</taxon>
        <taxon>Pseudomonadati</taxon>
        <taxon>Pseudomonadota</taxon>
        <taxon>Betaproteobacteria</taxon>
        <taxon>Burkholderiales</taxon>
        <taxon>Burkholderiaceae</taxon>
        <taxon>Paraburkholderia</taxon>
    </lineage>
</organism>
<sequence length="226" mass="24469">MKTDWQLKKDIEEELEWDPAVTATDIGVEVTNGIVTLSGHPPSYAEKLAAEKAAQRVAGVKGVAVDMQVRVPKHDEHSDEDVASAVHAILHWSVAVPEDAVKVQVEKGWVSLTGAVDWAYQRHVVVRAVSHMRGVRGVTNGIEVRRKVASDEIGRRIGQAMQRHAEREVKHIGIDVKDGTVTLTGKVGSYAERALARGVAWSAPGVCAVVDDLIVEPAADNAARTR</sequence>
<dbReference type="Proteomes" id="UP000583127">
    <property type="component" value="Unassembled WGS sequence"/>
</dbReference>
<comment type="caution">
    <text evidence="3">The sequence shown here is derived from an EMBL/GenBank/DDBJ whole genome shotgun (WGS) entry which is preliminary data.</text>
</comment>
<feature type="domain" description="BON" evidence="2">
    <location>
        <begin position="78"/>
        <end position="146"/>
    </location>
</feature>
<keyword evidence="4" id="KW-1185">Reference proteome</keyword>
<evidence type="ECO:0000313" key="4">
    <source>
        <dbReference type="Proteomes" id="UP000583127"/>
    </source>
</evidence>
<dbReference type="InterPro" id="IPR014004">
    <property type="entry name" value="Transpt-assoc_nodulatn_dom_bac"/>
</dbReference>
<dbReference type="AlphaFoldDB" id="A0A7X9ZWQ8"/>
<keyword evidence="1" id="KW-0732">Signal</keyword>
<dbReference type="InterPro" id="IPR007055">
    <property type="entry name" value="BON_dom"/>
</dbReference>
<dbReference type="Gene3D" id="3.30.1340.30">
    <property type="match status" value="3"/>
</dbReference>
<dbReference type="SMART" id="SM00749">
    <property type="entry name" value="BON"/>
    <property type="match status" value="3"/>
</dbReference>
<dbReference type="PANTHER" id="PTHR34606">
    <property type="entry name" value="BON DOMAIN-CONTAINING PROTEIN"/>
    <property type="match status" value="1"/>
</dbReference>
<dbReference type="EMBL" id="JABBFZ010000004">
    <property type="protein sequence ID" value="NML31207.1"/>
    <property type="molecule type" value="Genomic_DNA"/>
</dbReference>
<evidence type="ECO:0000259" key="2">
    <source>
        <dbReference type="PROSITE" id="PS50914"/>
    </source>
</evidence>
<proteinExistence type="predicted"/>
<gene>
    <name evidence="3" type="ORF">HHL14_10210</name>
</gene>
<reference evidence="3 4" key="1">
    <citation type="submission" date="2020-04" db="EMBL/GenBank/DDBJ databases">
        <title>Paraburkholderia sp. G-4-1-8 isolated from soil.</title>
        <authorList>
            <person name="Dahal R.H."/>
        </authorList>
    </citation>
    <scope>NUCLEOTIDE SEQUENCE [LARGE SCALE GENOMIC DNA]</scope>
    <source>
        <strain evidence="3 4">G-4-1-8</strain>
    </source>
</reference>
<feature type="domain" description="BON" evidence="2">
    <location>
        <begin position="149"/>
        <end position="217"/>
    </location>
</feature>
<name>A0A7X9ZWQ8_9BURK</name>